<reference evidence="3" key="1">
    <citation type="journal article" date="2019" name="Int. J. Syst. Evol. Microbiol.">
        <title>The Global Catalogue of Microorganisms (GCM) 10K type strain sequencing project: providing services to taxonomists for standard genome sequencing and annotation.</title>
        <authorList>
            <consortium name="The Broad Institute Genomics Platform"/>
            <consortium name="The Broad Institute Genome Sequencing Center for Infectious Disease"/>
            <person name="Wu L."/>
            <person name="Ma J."/>
        </authorList>
    </citation>
    <scope>NUCLEOTIDE SEQUENCE [LARGE SCALE GENOMIC DNA]</scope>
    <source>
        <strain evidence="3">IBRC 10765</strain>
    </source>
</reference>
<evidence type="ECO:0000313" key="2">
    <source>
        <dbReference type="EMBL" id="MFC3851417.1"/>
    </source>
</evidence>
<name>A0ABV7ZVH0_9GAMM</name>
<comment type="caution">
    <text evidence="2">The sequence shown here is derived from an EMBL/GenBank/DDBJ whole genome shotgun (WGS) entry which is preliminary data.</text>
</comment>
<keyword evidence="1" id="KW-0472">Membrane</keyword>
<keyword evidence="1" id="KW-1133">Transmembrane helix</keyword>
<dbReference type="EMBL" id="JBHRYR010000002">
    <property type="protein sequence ID" value="MFC3851417.1"/>
    <property type="molecule type" value="Genomic_DNA"/>
</dbReference>
<dbReference type="Proteomes" id="UP001595617">
    <property type="component" value="Unassembled WGS sequence"/>
</dbReference>
<evidence type="ECO:0000256" key="1">
    <source>
        <dbReference type="SAM" id="Phobius"/>
    </source>
</evidence>
<accession>A0ABV7ZVH0</accession>
<feature type="transmembrane region" description="Helical" evidence="1">
    <location>
        <begin position="12"/>
        <end position="30"/>
    </location>
</feature>
<protein>
    <submittedName>
        <fullName evidence="2">Uncharacterized protein</fullName>
    </submittedName>
</protein>
<dbReference type="RefSeq" id="WP_380692570.1">
    <property type="nucleotide sequence ID" value="NZ_JBHRYR010000002.1"/>
</dbReference>
<keyword evidence="1" id="KW-0812">Transmembrane</keyword>
<evidence type="ECO:0000313" key="3">
    <source>
        <dbReference type="Proteomes" id="UP001595617"/>
    </source>
</evidence>
<keyword evidence="3" id="KW-1185">Reference proteome</keyword>
<sequence length="306" mass="33969">MTEPFPRPKFFSRRNLWILIFILIPLIYVLNEMGPDETVQANTGALQTTFDIRQVPVQRERLAGQTVWWVPLPNSGVVEIGVLEPQLPTARIPIPDTQDLATAARNNQFIAYLRSPVEAAALEVSLEFLTEWLPAPSSTTQYVLVGDLNGTLAEEIAAVLTTSRGPAVPFVAQSRSAITELTSPPTGSQDNLAFVMAAEWLRTQVASDSVSFIWDHRGPRSQVFINTSLSPAQRQVPTREQFLALRNAFLAQANVSARSVQQISRYVMTMAAFNLSTDYMATQAARTEQLDYATFARVWQETIGGR</sequence>
<gene>
    <name evidence="2" type="ORF">ACFOOG_01115</name>
</gene>
<proteinExistence type="predicted"/>
<organism evidence="2 3">
    <name type="scientific">Saccharospirillum mangrovi</name>
    <dbReference type="NCBI Taxonomy" id="2161747"/>
    <lineage>
        <taxon>Bacteria</taxon>
        <taxon>Pseudomonadati</taxon>
        <taxon>Pseudomonadota</taxon>
        <taxon>Gammaproteobacteria</taxon>
        <taxon>Oceanospirillales</taxon>
        <taxon>Saccharospirillaceae</taxon>
        <taxon>Saccharospirillum</taxon>
    </lineage>
</organism>